<gene>
    <name evidence="8" type="ORF">D917_09592</name>
</gene>
<sequence>MIFNCIAKRSTCISCSAHGFKISCDRGKTVCQLTAKQTAMIEGRVVQYGSAGDGSPSESPREIAVMADLDSLLISQTIAVDPWHSLSAIEDDCLMLVEFSEVEGPRPAFSVPPSPGVHFDQDAFAVWLMTADYQRSGSNWAGGRRSRGGVDSDAFRAKDTQMLLRNDEQGVFAFVHHFTLYELEARGFVRPFCLAYVCRDQRKLVCLFDQLRADFEEKLIEPVKACNKRQFLKQLTEALDALNTIQSQAVSAYYELCYDSDRGPNPAQSDQSVPAPKMMRHRRLHSEMLAASRLVSAELRGCGSACSNVHHLVDADAFINSLDNSDRGDLGVAAAGQSGRRDWTTLAPCVFANSTARLVCRRLLSKYYSWSPSLPFHLMTHLAQSSGVRLGSVPVVYYPHCAGPSGRHAHPETTLNGSNAESFHRLRTDWSCSEPKLTRSLVADLGPSLEHVLYSLLTGKFVLVSGADPLQASVLGWIDALKHFVPTVYSSPPVKHWHHGRLPATALVDYKLFGLRVPKSQPVDQLIADNVVPFISRVDLNRRQLTTHRYRGQFLGRLVSRARFHRRSDRTFVPYAVGALAQPFALAYVLTAFLRDRAQAGDKQCRLRHFSRDFQLEVSDLKIVHYIADLLCSQTVDWNLATNARGHDHDNDDSSDSGSFNALQALVFDYEELYNYKLQ</sequence>
<dbReference type="GO" id="GO:0005096">
    <property type="term" value="F:GTPase activator activity"/>
    <property type="evidence" value="ECO:0007669"/>
    <property type="project" value="InterPro"/>
</dbReference>
<comment type="caution">
    <text evidence="8">The sequence shown here is derived from an EMBL/GenBank/DDBJ whole genome shotgun (WGS) entry which is preliminary data.</text>
</comment>
<dbReference type="PROSITE" id="PS51834">
    <property type="entry name" value="DENN_FLCN_SMCR8"/>
    <property type="match status" value="1"/>
</dbReference>
<accession>A0A1Y3EJH5</accession>
<dbReference type="GO" id="GO:0032045">
    <property type="term" value="C:guanyl-nucleotide exchange factor complex"/>
    <property type="evidence" value="ECO:0007669"/>
    <property type="project" value="TreeGrafter"/>
</dbReference>
<dbReference type="GO" id="GO:0005737">
    <property type="term" value="C:cytoplasm"/>
    <property type="evidence" value="ECO:0007669"/>
    <property type="project" value="UniProtKB-SubCell"/>
</dbReference>
<keyword evidence="2" id="KW-0963">Cytoplasm</keyword>
<evidence type="ECO:0000259" key="7">
    <source>
        <dbReference type="PROSITE" id="PS51834"/>
    </source>
</evidence>
<evidence type="ECO:0000256" key="1">
    <source>
        <dbReference type="ARBA" id="ARBA00004496"/>
    </source>
</evidence>
<keyword evidence="4" id="KW-0072">Autophagy</keyword>
<protein>
    <recommendedName>
        <fullName evidence="7">UDENN FLCN/SMCR8-type domain-containing protein</fullName>
    </recommendedName>
</protein>
<keyword evidence="6" id="KW-0472">Membrane</keyword>
<dbReference type="InterPro" id="IPR037520">
    <property type="entry name" value="Folliculin/SMCR8_longin"/>
</dbReference>
<dbReference type="Pfam" id="PF11704">
    <property type="entry name" value="Folliculin"/>
    <property type="match status" value="1"/>
</dbReference>
<evidence type="ECO:0000256" key="3">
    <source>
        <dbReference type="ARBA" id="ARBA00022658"/>
    </source>
</evidence>
<dbReference type="AlphaFoldDB" id="A0A1Y3EJH5"/>
<comment type="similarity">
    <text evidence="5">Belongs to the SMCR8 family.</text>
</comment>
<evidence type="ECO:0000256" key="4">
    <source>
        <dbReference type="ARBA" id="ARBA00023006"/>
    </source>
</evidence>
<organism evidence="8 9">
    <name type="scientific">Trichinella nativa</name>
    <dbReference type="NCBI Taxonomy" id="6335"/>
    <lineage>
        <taxon>Eukaryota</taxon>
        <taxon>Metazoa</taxon>
        <taxon>Ecdysozoa</taxon>
        <taxon>Nematoda</taxon>
        <taxon>Enoplea</taxon>
        <taxon>Dorylaimia</taxon>
        <taxon>Trichinellida</taxon>
        <taxon>Trichinellidae</taxon>
        <taxon>Trichinella</taxon>
    </lineage>
</organism>
<feature type="domain" description="UDENN FLCN/SMCR8-type" evidence="7">
    <location>
        <begin position="84"/>
        <end position="632"/>
    </location>
</feature>
<feature type="transmembrane region" description="Helical" evidence="6">
    <location>
        <begin position="572"/>
        <end position="594"/>
    </location>
</feature>
<dbReference type="GO" id="GO:0005085">
    <property type="term" value="F:guanyl-nucleotide exchange factor activity"/>
    <property type="evidence" value="ECO:0007669"/>
    <property type="project" value="UniProtKB-KW"/>
</dbReference>
<evidence type="ECO:0000313" key="9">
    <source>
        <dbReference type="Proteomes" id="UP000243006"/>
    </source>
</evidence>
<proteinExistence type="inferred from homology"/>
<dbReference type="PANTHER" id="PTHR31334">
    <property type="entry name" value="SMITH-MAGENIS SYNDROME REGION GENE 8 PROTEIN"/>
    <property type="match status" value="1"/>
</dbReference>
<name>A0A1Y3EJH5_9BILA</name>
<keyword evidence="3" id="KW-0344">Guanine-nucleotide releasing factor</keyword>
<dbReference type="PANTHER" id="PTHR31334:SF1">
    <property type="entry name" value="GUANINE NUCLEOTIDE EXCHANGE PROTEIN SMCR8"/>
    <property type="match status" value="1"/>
</dbReference>
<comment type="subcellular location">
    <subcellularLocation>
        <location evidence="1">Cytoplasm</location>
    </subcellularLocation>
</comment>
<dbReference type="InterPro" id="IPR037521">
    <property type="entry name" value="FLCN/SMCR8_DENN"/>
</dbReference>
<evidence type="ECO:0000256" key="5">
    <source>
        <dbReference type="ARBA" id="ARBA00038137"/>
    </source>
</evidence>
<reference evidence="8 9" key="1">
    <citation type="submission" date="2015-04" db="EMBL/GenBank/DDBJ databases">
        <title>Draft genome of the roundworm Trichinella nativa.</title>
        <authorList>
            <person name="Mitreva M."/>
        </authorList>
    </citation>
    <scope>NUCLEOTIDE SEQUENCE [LARGE SCALE GENOMIC DNA]</scope>
    <source>
        <strain evidence="8 9">ISS45</strain>
    </source>
</reference>
<evidence type="ECO:0000313" key="8">
    <source>
        <dbReference type="EMBL" id="OUC43709.1"/>
    </source>
</evidence>
<evidence type="ECO:0000256" key="6">
    <source>
        <dbReference type="SAM" id="Phobius"/>
    </source>
</evidence>
<dbReference type="EMBL" id="LVZM01014312">
    <property type="protein sequence ID" value="OUC43709.1"/>
    <property type="molecule type" value="Genomic_DNA"/>
</dbReference>
<keyword evidence="6" id="KW-1133">Transmembrane helix</keyword>
<keyword evidence="6" id="KW-0812">Transmembrane</keyword>
<dbReference type="Proteomes" id="UP000243006">
    <property type="component" value="Unassembled WGS sequence"/>
</dbReference>
<evidence type="ECO:0000256" key="2">
    <source>
        <dbReference type="ARBA" id="ARBA00022490"/>
    </source>
</evidence>
<dbReference type="GO" id="GO:0006914">
    <property type="term" value="P:autophagy"/>
    <property type="evidence" value="ECO:0007669"/>
    <property type="project" value="UniProtKB-KW"/>
</dbReference>